<organism evidence="2 3">
    <name type="scientific">Podospora appendiculata</name>
    <dbReference type="NCBI Taxonomy" id="314037"/>
    <lineage>
        <taxon>Eukaryota</taxon>
        <taxon>Fungi</taxon>
        <taxon>Dikarya</taxon>
        <taxon>Ascomycota</taxon>
        <taxon>Pezizomycotina</taxon>
        <taxon>Sordariomycetes</taxon>
        <taxon>Sordariomycetidae</taxon>
        <taxon>Sordariales</taxon>
        <taxon>Podosporaceae</taxon>
        <taxon>Podospora</taxon>
    </lineage>
</organism>
<evidence type="ECO:0000313" key="2">
    <source>
        <dbReference type="EMBL" id="KAK3682133.1"/>
    </source>
</evidence>
<name>A0AAE0X0V4_9PEZI</name>
<reference evidence="2" key="1">
    <citation type="journal article" date="2023" name="Mol. Phylogenet. Evol.">
        <title>Genome-scale phylogeny and comparative genomics of the fungal order Sordariales.</title>
        <authorList>
            <person name="Hensen N."/>
            <person name="Bonometti L."/>
            <person name="Westerberg I."/>
            <person name="Brannstrom I.O."/>
            <person name="Guillou S."/>
            <person name="Cros-Aarteil S."/>
            <person name="Calhoun S."/>
            <person name="Haridas S."/>
            <person name="Kuo A."/>
            <person name="Mondo S."/>
            <person name="Pangilinan J."/>
            <person name="Riley R."/>
            <person name="LaButti K."/>
            <person name="Andreopoulos B."/>
            <person name="Lipzen A."/>
            <person name="Chen C."/>
            <person name="Yan M."/>
            <person name="Daum C."/>
            <person name="Ng V."/>
            <person name="Clum A."/>
            <person name="Steindorff A."/>
            <person name="Ohm R.A."/>
            <person name="Martin F."/>
            <person name="Silar P."/>
            <person name="Natvig D.O."/>
            <person name="Lalanne C."/>
            <person name="Gautier V."/>
            <person name="Ament-Velasquez S.L."/>
            <person name="Kruys A."/>
            <person name="Hutchinson M.I."/>
            <person name="Powell A.J."/>
            <person name="Barry K."/>
            <person name="Miller A.N."/>
            <person name="Grigoriev I.V."/>
            <person name="Debuchy R."/>
            <person name="Gladieux P."/>
            <person name="Hiltunen Thoren M."/>
            <person name="Johannesson H."/>
        </authorList>
    </citation>
    <scope>NUCLEOTIDE SEQUENCE</scope>
    <source>
        <strain evidence="2">CBS 314.62</strain>
    </source>
</reference>
<feature type="compositionally biased region" description="Basic residues" evidence="1">
    <location>
        <begin position="89"/>
        <end position="103"/>
    </location>
</feature>
<gene>
    <name evidence="2" type="ORF">B0T22DRAFT_276802</name>
</gene>
<dbReference type="EMBL" id="JAULSO010000005">
    <property type="protein sequence ID" value="KAK3682133.1"/>
    <property type="molecule type" value="Genomic_DNA"/>
</dbReference>
<keyword evidence="3" id="KW-1185">Reference proteome</keyword>
<protein>
    <submittedName>
        <fullName evidence="2">Uncharacterized protein</fullName>
    </submittedName>
</protein>
<evidence type="ECO:0000313" key="3">
    <source>
        <dbReference type="Proteomes" id="UP001270362"/>
    </source>
</evidence>
<proteinExistence type="predicted"/>
<reference evidence="2" key="2">
    <citation type="submission" date="2023-06" db="EMBL/GenBank/DDBJ databases">
        <authorList>
            <consortium name="Lawrence Berkeley National Laboratory"/>
            <person name="Haridas S."/>
            <person name="Hensen N."/>
            <person name="Bonometti L."/>
            <person name="Westerberg I."/>
            <person name="Brannstrom I.O."/>
            <person name="Guillou S."/>
            <person name="Cros-Aarteil S."/>
            <person name="Calhoun S."/>
            <person name="Kuo A."/>
            <person name="Mondo S."/>
            <person name="Pangilinan J."/>
            <person name="Riley R."/>
            <person name="Labutti K."/>
            <person name="Andreopoulos B."/>
            <person name="Lipzen A."/>
            <person name="Chen C."/>
            <person name="Yanf M."/>
            <person name="Daum C."/>
            <person name="Ng V."/>
            <person name="Clum A."/>
            <person name="Steindorff A."/>
            <person name="Ohm R."/>
            <person name="Martin F."/>
            <person name="Silar P."/>
            <person name="Natvig D."/>
            <person name="Lalanne C."/>
            <person name="Gautier V."/>
            <person name="Ament-Velasquez S.L."/>
            <person name="Kruys A."/>
            <person name="Hutchinson M.I."/>
            <person name="Powell A.J."/>
            <person name="Barry K."/>
            <person name="Miller A.N."/>
            <person name="Grigoriev I.V."/>
            <person name="Debuchy R."/>
            <person name="Gladieux P."/>
            <person name="Thoren M.H."/>
            <person name="Johannesson H."/>
        </authorList>
    </citation>
    <scope>NUCLEOTIDE SEQUENCE</scope>
    <source>
        <strain evidence="2">CBS 314.62</strain>
    </source>
</reference>
<dbReference type="Proteomes" id="UP001270362">
    <property type="component" value="Unassembled WGS sequence"/>
</dbReference>
<comment type="caution">
    <text evidence="2">The sequence shown here is derived from an EMBL/GenBank/DDBJ whole genome shotgun (WGS) entry which is preliminary data.</text>
</comment>
<accession>A0AAE0X0V4</accession>
<dbReference type="AlphaFoldDB" id="A0AAE0X0V4"/>
<evidence type="ECO:0000256" key="1">
    <source>
        <dbReference type="SAM" id="MobiDB-lite"/>
    </source>
</evidence>
<sequence length="220" mass="24777">MVQEARWLRGWIGCRSAGSPSLEQGNGAMELPGCLHSTVHCWQDTGRGRGGSRWVPVCLDTWKLGRERQVQSVSESWTDKQEVVASLQRHGHGKRNKGRRARRQNAEATRTRIGKASSELRDSRGQVSRYALNTEPATLYVPKDRESQAGSPLSANVRQTLFGNSQSQSRRIVRCQLVSESIPVIFDRNSEHSSLLRMPYVLCERFFLSPPYSDTGTFCQ</sequence>
<feature type="region of interest" description="Disordered" evidence="1">
    <location>
        <begin position="87"/>
        <end position="118"/>
    </location>
</feature>